<protein>
    <submittedName>
        <fullName evidence="2">Zn-dependent peptidase ImmA (M78 family)</fullName>
    </submittedName>
</protein>
<dbReference type="PANTHER" id="PTHR43236:SF1">
    <property type="entry name" value="BLL7220 PROTEIN"/>
    <property type="match status" value="1"/>
</dbReference>
<dbReference type="PANTHER" id="PTHR43236">
    <property type="entry name" value="ANTITOXIN HIGA1"/>
    <property type="match status" value="1"/>
</dbReference>
<dbReference type="RefSeq" id="WP_165900366.1">
    <property type="nucleotide sequence ID" value="NZ_SMFU01000013.1"/>
</dbReference>
<evidence type="ECO:0000313" key="3">
    <source>
        <dbReference type="Proteomes" id="UP000294546"/>
    </source>
</evidence>
<evidence type="ECO:0000313" key="2">
    <source>
        <dbReference type="EMBL" id="TCK02975.1"/>
    </source>
</evidence>
<dbReference type="Proteomes" id="UP000294546">
    <property type="component" value="Unassembled WGS sequence"/>
</dbReference>
<reference evidence="2 3" key="1">
    <citation type="submission" date="2019-03" db="EMBL/GenBank/DDBJ databases">
        <title>Genomic Encyclopedia of Archaeal and Bacterial Type Strains, Phase II (KMG-II): from individual species to whole genera.</title>
        <authorList>
            <person name="Goeker M."/>
        </authorList>
    </citation>
    <scope>NUCLEOTIDE SEQUENCE [LARGE SCALE GENOMIC DNA]</scope>
    <source>
        <strain evidence="2 3">DSM 27697</strain>
    </source>
</reference>
<proteinExistence type="predicted"/>
<dbReference type="InterPro" id="IPR010359">
    <property type="entry name" value="IrrE_HExxH"/>
</dbReference>
<gene>
    <name evidence="2" type="ORF">CLV83_4028</name>
</gene>
<organism evidence="2 3">
    <name type="scientific">Marinobacterium mangrovicola</name>
    <dbReference type="NCBI Taxonomy" id="1476959"/>
    <lineage>
        <taxon>Bacteria</taxon>
        <taxon>Pseudomonadati</taxon>
        <taxon>Pseudomonadota</taxon>
        <taxon>Gammaproteobacteria</taxon>
        <taxon>Oceanospirillales</taxon>
        <taxon>Oceanospirillaceae</taxon>
        <taxon>Marinobacterium</taxon>
    </lineage>
</organism>
<dbReference type="Gene3D" id="1.10.10.2910">
    <property type="match status" value="1"/>
</dbReference>
<sequence length="272" mass="31134">MKAIIDDIYSLYYSLGITEPYEIDLEAIAYFKGAEVKYEPLTGCEARIIGYDDRAIITLNKESIPERQKFSLGHEIGHWLKDRGRIGNLCSKSEINEKFEDNPSGGKHAHRENIANNYASELLMPYFLIDRAVKGSRLNFDLLRTISAKFGTSLIATAFRIIRLENHVGFLAAYDQSCQRKWFIPNKNLPYSFLPPRVAPAESGIARIIKANITSMFNDKVDGSVWCKDSWADHSSVHEEAIHYHNGTYLTLVWWEDEEPVWESICHKEGIE</sequence>
<comment type="caution">
    <text evidence="2">The sequence shown here is derived from an EMBL/GenBank/DDBJ whole genome shotgun (WGS) entry which is preliminary data.</text>
</comment>
<feature type="domain" description="IrrE N-terminal-like" evidence="1">
    <location>
        <begin position="33"/>
        <end position="161"/>
    </location>
</feature>
<accession>A0A4R1G919</accession>
<evidence type="ECO:0000259" key="1">
    <source>
        <dbReference type="Pfam" id="PF06114"/>
    </source>
</evidence>
<dbReference type="Pfam" id="PF06114">
    <property type="entry name" value="Peptidase_M78"/>
    <property type="match status" value="1"/>
</dbReference>
<dbReference type="EMBL" id="SMFU01000013">
    <property type="protein sequence ID" value="TCK02975.1"/>
    <property type="molecule type" value="Genomic_DNA"/>
</dbReference>
<name>A0A4R1G919_9GAMM</name>
<keyword evidence="3" id="KW-1185">Reference proteome</keyword>
<dbReference type="AlphaFoldDB" id="A0A4R1G919"/>
<dbReference type="InterPro" id="IPR052345">
    <property type="entry name" value="Rad_response_metalloprotease"/>
</dbReference>